<dbReference type="RefSeq" id="WP_066618683.1">
    <property type="nucleotide sequence ID" value="NZ_JBHSYQ010000003.1"/>
</dbReference>
<evidence type="ECO:0000313" key="2">
    <source>
        <dbReference type="Proteomes" id="UP001596405"/>
    </source>
</evidence>
<comment type="caution">
    <text evidence="1">The sequence shown here is derived from an EMBL/GenBank/DDBJ whole genome shotgun (WGS) entry which is preliminary data.</text>
</comment>
<organism evidence="1 2">
    <name type="scientific">Rufibacter roseus</name>
    <dbReference type="NCBI Taxonomy" id="1567108"/>
    <lineage>
        <taxon>Bacteria</taxon>
        <taxon>Pseudomonadati</taxon>
        <taxon>Bacteroidota</taxon>
        <taxon>Cytophagia</taxon>
        <taxon>Cytophagales</taxon>
        <taxon>Hymenobacteraceae</taxon>
        <taxon>Rufibacter</taxon>
    </lineage>
</organism>
<reference evidence="2" key="1">
    <citation type="journal article" date="2019" name="Int. J. Syst. Evol. Microbiol.">
        <title>The Global Catalogue of Microorganisms (GCM) 10K type strain sequencing project: providing services to taxonomists for standard genome sequencing and annotation.</title>
        <authorList>
            <consortium name="The Broad Institute Genomics Platform"/>
            <consortium name="The Broad Institute Genome Sequencing Center for Infectious Disease"/>
            <person name="Wu L."/>
            <person name="Ma J."/>
        </authorList>
    </citation>
    <scope>NUCLEOTIDE SEQUENCE [LARGE SCALE GENOMIC DNA]</scope>
    <source>
        <strain evidence="2">CGMCC 4.7393</strain>
    </source>
</reference>
<dbReference type="EMBL" id="JBHSYQ010000003">
    <property type="protein sequence ID" value="MFC6997728.1"/>
    <property type="molecule type" value="Genomic_DNA"/>
</dbReference>
<protein>
    <submittedName>
        <fullName evidence="1">Uncharacterized protein</fullName>
    </submittedName>
</protein>
<sequence length="324" mass="37779">MPLQYEITSNGYYFGLKYQGTEVIPCNNNKLWRITKDLIGFRQDNQFGIYSTLENRILHDATLSAEVTYFQRINDKEGALVTKSRFVSTHPGVFIKTKEYLEVCDFLLWKGNRLLVLSPEGILVILRNGEIRKYNGKKPKEALDRLQQRCLFEDEHGYVVKSELPKFDYLTEADREIDEDNFLNSFIPQEVVTEAVHTSGKPNSPASDLEMEEPIFKYYNFNEIPPIIREKFINHLDRFYNTPTNDKLTKFLIYLAWCHANGFIKYDQKGNCTIDPWYASLPDFVEFPSTVDRLYEAHQLKGLQHLLYISPLTEGYLEVLALVN</sequence>
<accession>A0ABW2DME1</accession>
<dbReference type="Proteomes" id="UP001596405">
    <property type="component" value="Unassembled WGS sequence"/>
</dbReference>
<keyword evidence="2" id="KW-1185">Reference proteome</keyword>
<proteinExistence type="predicted"/>
<gene>
    <name evidence="1" type="ORF">ACFQHR_08825</name>
</gene>
<name>A0ABW2DME1_9BACT</name>
<evidence type="ECO:0000313" key="1">
    <source>
        <dbReference type="EMBL" id="MFC6997728.1"/>
    </source>
</evidence>